<protein>
    <submittedName>
        <fullName evidence="4">Capsular polysaccharide transport system permease protein</fullName>
    </submittedName>
</protein>
<evidence type="ECO:0000313" key="4">
    <source>
        <dbReference type="EMBL" id="SHL54572.1"/>
    </source>
</evidence>
<feature type="region of interest" description="Disordered" evidence="2">
    <location>
        <begin position="1"/>
        <end position="88"/>
    </location>
</feature>
<keyword evidence="1" id="KW-0175">Coiled coil</keyword>
<keyword evidence="3" id="KW-0812">Transmembrane</keyword>
<dbReference type="PANTHER" id="PTHR32309">
    <property type="entry name" value="TYROSINE-PROTEIN KINASE"/>
    <property type="match status" value="1"/>
</dbReference>
<dbReference type="RefSeq" id="WP_073199226.1">
    <property type="nucleotide sequence ID" value="NZ_FRBN01000018.1"/>
</dbReference>
<gene>
    <name evidence="4" type="ORF">SAMN05444414_11858</name>
</gene>
<dbReference type="EMBL" id="FRBN01000018">
    <property type="protein sequence ID" value="SHL54572.1"/>
    <property type="molecule type" value="Genomic_DNA"/>
</dbReference>
<name>A0A1M7BHV1_9RHOB</name>
<accession>A0A1M7BHV1</accession>
<dbReference type="OrthoDB" id="7810642at2"/>
<evidence type="ECO:0000256" key="2">
    <source>
        <dbReference type="SAM" id="MobiDB-lite"/>
    </source>
</evidence>
<feature type="coiled-coil region" evidence="1">
    <location>
        <begin position="367"/>
        <end position="394"/>
    </location>
</feature>
<feature type="transmembrane region" description="Helical" evidence="3">
    <location>
        <begin position="199"/>
        <end position="222"/>
    </location>
</feature>
<sequence>MTTKPKARKFRIRRSATAQQAGTGASQTAPGNAALAPDATPSPQGKQTDTADAPQGETPPEGARIGQVASARETGSAQTVDDIRKEGLTGRQLRMARRMAQKHGLAPTSDFDAVRLLRVRGIDPFQRANILELVATDGRAETNPAESADAAQSQRIQLPQTMPIARQTLPSTDISPADRRAEEIMAIQRDIGRRRRRKLLLLMSRLMAFVMLPTIVVGYYFYAIATPMYSTKSAFLILSADGGSSGGGLGGLLPSQFATGQDAIATQEYLQSKDAMLRLDGDVGFRAHFSQPWIDPLQRLEADASNESAYSLYKKYVKLGYDPTEGVIRMEVSTADPAVSAAFSEHLITYAEERVDELSQEKRQDAVKTAIESLDQAKADRRSAQQMLVSLQEGSILDPEGEIAGIRSLISTVELQMQEKQLALNIQLNNARPNRARVEALESEIDILQAELTRQKSRLTQATEGESSLASKTAAIQMAQADLSTSDLVLQSALEAKRQSEIEANKQVRYLTVSVRPLPSQDASYPRSFENTILAFLIFSGIYLMISLTASVLREQVSS</sequence>
<keyword evidence="5" id="KW-1185">Reference proteome</keyword>
<dbReference type="GO" id="GO:0004713">
    <property type="term" value="F:protein tyrosine kinase activity"/>
    <property type="evidence" value="ECO:0007669"/>
    <property type="project" value="TreeGrafter"/>
</dbReference>
<feature type="compositionally biased region" description="Low complexity" evidence="2">
    <location>
        <begin position="15"/>
        <end position="29"/>
    </location>
</feature>
<dbReference type="InterPro" id="IPR050445">
    <property type="entry name" value="Bact_polysacc_biosynth/exp"/>
</dbReference>
<dbReference type="AlphaFoldDB" id="A0A1M7BHV1"/>
<dbReference type="STRING" id="1054996.SAMN05444414_11858"/>
<organism evidence="4 5">
    <name type="scientific">Roseovarius marisflavi</name>
    <dbReference type="NCBI Taxonomy" id="1054996"/>
    <lineage>
        <taxon>Bacteria</taxon>
        <taxon>Pseudomonadati</taxon>
        <taxon>Pseudomonadota</taxon>
        <taxon>Alphaproteobacteria</taxon>
        <taxon>Rhodobacterales</taxon>
        <taxon>Roseobacteraceae</taxon>
        <taxon>Roseovarius</taxon>
    </lineage>
</organism>
<feature type="transmembrane region" description="Helical" evidence="3">
    <location>
        <begin position="533"/>
        <end position="553"/>
    </location>
</feature>
<reference evidence="5" key="1">
    <citation type="submission" date="2016-11" db="EMBL/GenBank/DDBJ databases">
        <authorList>
            <person name="Varghese N."/>
            <person name="Submissions S."/>
        </authorList>
    </citation>
    <scope>NUCLEOTIDE SEQUENCE [LARGE SCALE GENOMIC DNA]</scope>
    <source>
        <strain evidence="5">DSM 29327</strain>
    </source>
</reference>
<evidence type="ECO:0000313" key="5">
    <source>
        <dbReference type="Proteomes" id="UP000184191"/>
    </source>
</evidence>
<feature type="compositionally biased region" description="Polar residues" evidence="2">
    <location>
        <begin position="41"/>
        <end position="50"/>
    </location>
</feature>
<keyword evidence="3" id="KW-1133">Transmembrane helix</keyword>
<dbReference type="PANTHER" id="PTHR32309:SF13">
    <property type="entry name" value="FERRIC ENTEROBACTIN TRANSPORT PROTEIN FEPE"/>
    <property type="match status" value="1"/>
</dbReference>
<proteinExistence type="predicted"/>
<dbReference type="GO" id="GO:0005886">
    <property type="term" value="C:plasma membrane"/>
    <property type="evidence" value="ECO:0007669"/>
    <property type="project" value="TreeGrafter"/>
</dbReference>
<keyword evidence="3" id="KW-0472">Membrane</keyword>
<evidence type="ECO:0000256" key="1">
    <source>
        <dbReference type="SAM" id="Coils"/>
    </source>
</evidence>
<evidence type="ECO:0000256" key="3">
    <source>
        <dbReference type="SAM" id="Phobius"/>
    </source>
</evidence>
<dbReference type="Proteomes" id="UP000184191">
    <property type="component" value="Unassembled WGS sequence"/>
</dbReference>
<feature type="compositionally biased region" description="Basic residues" evidence="2">
    <location>
        <begin position="1"/>
        <end position="14"/>
    </location>
</feature>